<keyword evidence="3" id="KW-1185">Reference proteome</keyword>
<name>A0A6J5A1G6_9BURK</name>
<reference evidence="2 3" key="1">
    <citation type="submission" date="2020-04" db="EMBL/GenBank/DDBJ databases">
        <authorList>
            <person name="De Canck E."/>
        </authorList>
    </citation>
    <scope>NUCLEOTIDE SEQUENCE [LARGE SCALE GENOMIC DNA]</scope>
    <source>
        <strain evidence="2 3">LMG 24238</strain>
    </source>
</reference>
<sequence>MRIFMKAVIASASLACIGTYGAVVHAQTTCEHLETTLSQLQRQHPRIDIATLGSRELCFDSCTAEQVRADQFWGGAAPGAADSIRTTLVQYADTTGYVTNIAIPGRSHPIVRISRRVGTAYCVRDTYLARASDGYRLIDNSILDDFSQEAGYCGKSFVYFETWRSRSYAVLWDEGETNTEIVAYRVTPSLEVEKVCSVRRTSRTAADN</sequence>
<dbReference type="EMBL" id="CADIKC010000001">
    <property type="protein sequence ID" value="CAB3649956.1"/>
    <property type="molecule type" value="Genomic_DNA"/>
</dbReference>
<keyword evidence="1" id="KW-0732">Signal</keyword>
<organism evidence="2 3">
    <name type="scientific">Paraburkholderia sediminicola</name>
    <dbReference type="NCBI Taxonomy" id="458836"/>
    <lineage>
        <taxon>Bacteria</taxon>
        <taxon>Pseudomonadati</taxon>
        <taxon>Pseudomonadota</taxon>
        <taxon>Betaproteobacteria</taxon>
        <taxon>Burkholderiales</taxon>
        <taxon>Burkholderiaceae</taxon>
        <taxon>Paraburkholderia</taxon>
    </lineage>
</organism>
<feature type="signal peptide" evidence="1">
    <location>
        <begin position="1"/>
        <end position="26"/>
    </location>
</feature>
<dbReference type="AlphaFoldDB" id="A0A6J5A1G6"/>
<evidence type="ECO:0000313" key="3">
    <source>
        <dbReference type="Proteomes" id="UP000494255"/>
    </source>
</evidence>
<protein>
    <submittedName>
        <fullName evidence="2">Uncharacterized protein</fullName>
    </submittedName>
</protein>
<proteinExistence type="predicted"/>
<gene>
    <name evidence="2" type="ORF">LMG24238_01084</name>
</gene>
<evidence type="ECO:0000256" key="1">
    <source>
        <dbReference type="SAM" id="SignalP"/>
    </source>
</evidence>
<accession>A0A6J5A1G6</accession>
<dbReference type="Proteomes" id="UP000494255">
    <property type="component" value="Unassembled WGS sequence"/>
</dbReference>
<evidence type="ECO:0000313" key="2">
    <source>
        <dbReference type="EMBL" id="CAB3649956.1"/>
    </source>
</evidence>
<feature type="chain" id="PRO_5026866971" evidence="1">
    <location>
        <begin position="27"/>
        <end position="208"/>
    </location>
</feature>